<protein>
    <submittedName>
        <fullName evidence="2">Uncharacterized protein</fullName>
    </submittedName>
</protein>
<feature type="compositionally biased region" description="Basic residues" evidence="1">
    <location>
        <begin position="199"/>
        <end position="210"/>
    </location>
</feature>
<reference evidence="2" key="1">
    <citation type="submission" date="2019-07" db="EMBL/GenBank/DDBJ databases">
        <authorList>
            <person name="Palmer J.M."/>
        </authorList>
    </citation>
    <scope>NUCLEOTIDE SEQUENCE</scope>
    <source>
        <strain evidence="2">PC9</strain>
    </source>
</reference>
<dbReference type="AlphaFoldDB" id="A0A8H7DR60"/>
<evidence type="ECO:0000313" key="2">
    <source>
        <dbReference type="EMBL" id="KAF7426677.1"/>
    </source>
</evidence>
<dbReference type="EMBL" id="JACETU010000006">
    <property type="protein sequence ID" value="KAF7426677.1"/>
    <property type="molecule type" value="Genomic_DNA"/>
</dbReference>
<feature type="region of interest" description="Disordered" evidence="1">
    <location>
        <begin position="1"/>
        <end position="34"/>
    </location>
</feature>
<dbReference type="Proteomes" id="UP000623687">
    <property type="component" value="Unassembled WGS sequence"/>
</dbReference>
<organism evidence="2 3">
    <name type="scientific">Pleurotus ostreatus</name>
    <name type="common">Oyster mushroom</name>
    <name type="synonym">White-rot fungus</name>
    <dbReference type="NCBI Taxonomy" id="5322"/>
    <lineage>
        <taxon>Eukaryota</taxon>
        <taxon>Fungi</taxon>
        <taxon>Dikarya</taxon>
        <taxon>Basidiomycota</taxon>
        <taxon>Agaricomycotina</taxon>
        <taxon>Agaricomycetes</taxon>
        <taxon>Agaricomycetidae</taxon>
        <taxon>Agaricales</taxon>
        <taxon>Pleurotineae</taxon>
        <taxon>Pleurotaceae</taxon>
        <taxon>Pleurotus</taxon>
    </lineage>
</organism>
<accession>A0A8H7DR60</accession>
<comment type="caution">
    <text evidence="2">The sequence shown here is derived from an EMBL/GenBank/DDBJ whole genome shotgun (WGS) entry which is preliminary data.</text>
</comment>
<gene>
    <name evidence="2" type="ORF">PC9H_009046</name>
</gene>
<dbReference type="VEuPathDB" id="FungiDB:PC9H_009046"/>
<evidence type="ECO:0000313" key="3">
    <source>
        <dbReference type="Proteomes" id="UP000623687"/>
    </source>
</evidence>
<keyword evidence="3" id="KW-1185">Reference proteome</keyword>
<feature type="region of interest" description="Disordered" evidence="1">
    <location>
        <begin position="165"/>
        <end position="210"/>
    </location>
</feature>
<evidence type="ECO:0000256" key="1">
    <source>
        <dbReference type="SAM" id="MobiDB-lite"/>
    </source>
</evidence>
<feature type="compositionally biased region" description="Basic and acidic residues" evidence="1">
    <location>
        <begin position="10"/>
        <end position="32"/>
    </location>
</feature>
<name>A0A8H7DR60_PLEOS</name>
<dbReference type="GeneID" id="59378864"/>
<proteinExistence type="predicted"/>
<sequence>MSPCGITGKGRNESSKHVGRNRDTETGERGYPYREPSCHIQAQHDAAQSTILNLQAKVVKLEDKVKTSQTGQEEVISASISAATAVVASAFAARDAQMLAKSDTENGTLEQLMTDWKKNVDGQWSSMRKEWSEERAWLAKASEEWETKIKQVDLKLTALTTVSDPPLAAGPDDHQNGNLRHTLATPPSPRSLSSDSRRSSRRKRSGLARG</sequence>
<dbReference type="RefSeq" id="XP_036629981.1">
    <property type="nucleotide sequence ID" value="XM_036778553.1"/>
</dbReference>
<dbReference type="OrthoDB" id="3070469at2759"/>